<dbReference type="AlphaFoldDB" id="A0A318SKW7"/>
<dbReference type="RefSeq" id="WP_110464099.1">
    <property type="nucleotide sequence ID" value="NZ_JAMOFZ010000002.1"/>
</dbReference>
<reference evidence="1 2" key="1">
    <citation type="submission" date="2018-06" db="EMBL/GenBank/DDBJ databases">
        <title>Genomic Encyclopedia of Type Strains, Phase III (KMG-III): the genomes of soil and plant-associated and newly described type strains.</title>
        <authorList>
            <person name="Whitman W."/>
        </authorList>
    </citation>
    <scope>NUCLEOTIDE SEQUENCE [LARGE SCALE GENOMIC DNA]</scope>
    <source>
        <strain evidence="1 2">CECT 7646</strain>
    </source>
</reference>
<gene>
    <name evidence="1" type="ORF">DFQ15_101124</name>
</gene>
<dbReference type="OrthoDB" id="8913760at2"/>
<sequence length="71" mass="7798">MKNERTRFAQPKRICAASTPNGYRGLETSAPALRPGANDAGLLPSRMYDRLHYRDGRVIDIAAPSTPERAA</sequence>
<evidence type="ECO:0000313" key="1">
    <source>
        <dbReference type="EMBL" id="PYE79804.1"/>
    </source>
</evidence>
<dbReference type="EMBL" id="QJTC01000001">
    <property type="protein sequence ID" value="PYE79804.1"/>
    <property type="molecule type" value="Genomic_DNA"/>
</dbReference>
<dbReference type="Proteomes" id="UP000247540">
    <property type="component" value="Unassembled WGS sequence"/>
</dbReference>
<protein>
    <submittedName>
        <fullName evidence="1">Uncharacterized protein</fullName>
    </submittedName>
</protein>
<proteinExistence type="predicted"/>
<comment type="caution">
    <text evidence="1">The sequence shown here is derived from an EMBL/GenBank/DDBJ whole genome shotgun (WGS) entry which is preliminary data.</text>
</comment>
<accession>A0A318SKW7</accession>
<name>A0A318SKW7_9BURK</name>
<organism evidence="1 2">
    <name type="scientific">Xylophilus ampelinus</name>
    <dbReference type="NCBI Taxonomy" id="54067"/>
    <lineage>
        <taxon>Bacteria</taxon>
        <taxon>Pseudomonadati</taxon>
        <taxon>Pseudomonadota</taxon>
        <taxon>Betaproteobacteria</taxon>
        <taxon>Burkholderiales</taxon>
        <taxon>Xylophilus</taxon>
    </lineage>
</organism>
<keyword evidence="2" id="KW-1185">Reference proteome</keyword>
<evidence type="ECO:0000313" key="2">
    <source>
        <dbReference type="Proteomes" id="UP000247540"/>
    </source>
</evidence>